<keyword evidence="6" id="KW-1185">Reference proteome</keyword>
<dbReference type="SMART" id="SM00267">
    <property type="entry name" value="GGDEF"/>
    <property type="match status" value="1"/>
</dbReference>
<dbReference type="Pfam" id="PF00989">
    <property type="entry name" value="PAS"/>
    <property type="match status" value="1"/>
</dbReference>
<evidence type="ECO:0000259" key="2">
    <source>
        <dbReference type="PROSITE" id="PS50113"/>
    </source>
</evidence>
<dbReference type="NCBIfam" id="TIGR00229">
    <property type="entry name" value="sensory_box"/>
    <property type="match status" value="2"/>
</dbReference>
<feature type="domain" description="PAS" evidence="1">
    <location>
        <begin position="11"/>
        <end position="64"/>
    </location>
</feature>
<dbReference type="EMBL" id="JAOUSF010000005">
    <property type="protein sequence ID" value="MCU9614961.1"/>
    <property type="molecule type" value="Genomic_DNA"/>
</dbReference>
<dbReference type="InterPro" id="IPR000014">
    <property type="entry name" value="PAS"/>
</dbReference>
<dbReference type="SMART" id="SM00086">
    <property type="entry name" value="PAC"/>
    <property type="match status" value="1"/>
</dbReference>
<dbReference type="InterPro" id="IPR000700">
    <property type="entry name" value="PAS-assoc_C"/>
</dbReference>
<dbReference type="InterPro" id="IPR001610">
    <property type="entry name" value="PAC"/>
</dbReference>
<dbReference type="PROSITE" id="PS50112">
    <property type="entry name" value="PAS"/>
    <property type="match status" value="2"/>
</dbReference>
<organism evidence="5 6">
    <name type="scientific">Perspicuibacillus lycopersici</name>
    <dbReference type="NCBI Taxonomy" id="1325689"/>
    <lineage>
        <taxon>Bacteria</taxon>
        <taxon>Bacillati</taxon>
        <taxon>Bacillota</taxon>
        <taxon>Bacilli</taxon>
        <taxon>Bacillales</taxon>
        <taxon>Bacillaceae</taxon>
        <taxon>Perspicuibacillus</taxon>
    </lineage>
</organism>
<dbReference type="Gene3D" id="3.30.450.20">
    <property type="entry name" value="PAS domain"/>
    <property type="match status" value="4"/>
</dbReference>
<evidence type="ECO:0000259" key="4">
    <source>
        <dbReference type="PROSITE" id="PS50887"/>
    </source>
</evidence>
<dbReference type="GO" id="GO:0006355">
    <property type="term" value="P:regulation of DNA-templated transcription"/>
    <property type="evidence" value="ECO:0007669"/>
    <property type="project" value="InterPro"/>
</dbReference>
<dbReference type="SMART" id="SM00091">
    <property type="entry name" value="PAS"/>
    <property type="match status" value="3"/>
</dbReference>
<dbReference type="NCBIfam" id="TIGR00254">
    <property type="entry name" value="GGDEF"/>
    <property type="match status" value="1"/>
</dbReference>
<dbReference type="FunFam" id="3.20.20.450:FF:000001">
    <property type="entry name" value="Cyclic di-GMP phosphodiesterase yahA"/>
    <property type="match status" value="1"/>
</dbReference>
<evidence type="ECO:0000313" key="5">
    <source>
        <dbReference type="EMBL" id="MCU9614961.1"/>
    </source>
</evidence>
<dbReference type="FunFam" id="3.30.70.270:FF:000001">
    <property type="entry name" value="Diguanylate cyclase domain protein"/>
    <property type="match status" value="1"/>
</dbReference>
<dbReference type="PROSITE" id="PS50887">
    <property type="entry name" value="GGDEF"/>
    <property type="match status" value="1"/>
</dbReference>
<dbReference type="AlphaFoldDB" id="A0AAE3IX22"/>
<dbReference type="InterPro" id="IPR035919">
    <property type="entry name" value="EAL_sf"/>
</dbReference>
<dbReference type="PANTHER" id="PTHR44757:SF2">
    <property type="entry name" value="BIOFILM ARCHITECTURE MAINTENANCE PROTEIN MBAA"/>
    <property type="match status" value="1"/>
</dbReference>
<dbReference type="PROSITE" id="PS50883">
    <property type="entry name" value="EAL"/>
    <property type="match status" value="1"/>
</dbReference>
<sequence length="932" mass="107885">MDNQLENVRNKVDTLYPLFRMLSDGILVVDQLGIIIYMNTKAEMIFRKKIEDVIGKAISLLIPNLTSFFGNEMEQNMLGVRENQQLFPLFIQTQTLTIEDEKYTVILVKELIEAENNQKVDLLEGMANTLENIKFSVDEITIIDVADANGIISFVNQRFCSLSKYQSEELIGNSYQMLNSGYHEKAYFQDLWETIRKGEIWKGEICNRAKDGTLYWEETTIFPFMDADNKPYQYVAVRMDITERVLMEQHLQSKMQIDFVTTMMNLQNGIFKMEKNAKGNIVYTMSEGKLMADIAATSDVLLNHTPKDVFPKEIAELKQIHYEEAFKGNRANYEVELNGKHLYVDVIPIVKNNVVTEIVGTVHDISELRSIQQKLKINQQHYQSLFDHSPDYVIIYNKLGQIIDMNPKAMELFELTKETMGYYTYADFNTEENTKIYGSYFEMAVQGNPQNFEIELINQSVIGQDRFFTIIFFPIIIDEEIKGVYSVGKDISEQKRIQETNAYLAHHDELTDLPNRRWIEQKLNESLQEAKQKNHHLAVMFIDLDRFKYINDTLGHLIGDRFLEQIALRLLKSIDKEKQYAARLGGDEFMVLFPKLEDQKEPVTIARKLLENLANPIYVEQYELFVSASIGISTFPAGGTTAVDLMKKADIALYHAKEQGRNMYQIYSRSMDKRDYHSFLLERDLRKALLKDELVVHLQPRVNTKTGRIVGAEALVRWMHPQLGLIAPCEFIPLAEESGLIIPLGKWMKRKVCELLDNWRNRGIPLIPIGVNISSQRFLQKDFSKEVRSLLEEYQLDGKWLELEITENSIMKNEEYILETLRELKALGIKIYIDDFGTGYSSFHYLKTFKLDGIKIDQSFVQNLSCQSENAEITIAMIKMAKHLKMDVIAEGVETEEELAFLLEQNCFHVQGYLFGKPCAIDEFEKCYLTTV</sequence>
<dbReference type="Pfam" id="PF13188">
    <property type="entry name" value="PAS_8"/>
    <property type="match status" value="1"/>
</dbReference>
<dbReference type="SUPFAM" id="SSF141868">
    <property type="entry name" value="EAL domain-like"/>
    <property type="match status" value="1"/>
</dbReference>
<feature type="domain" description="PAC" evidence="2">
    <location>
        <begin position="201"/>
        <end position="253"/>
    </location>
</feature>
<dbReference type="Pfam" id="PF13426">
    <property type="entry name" value="PAS_9"/>
    <property type="match status" value="1"/>
</dbReference>
<feature type="domain" description="GGDEF" evidence="4">
    <location>
        <begin position="535"/>
        <end position="669"/>
    </location>
</feature>
<dbReference type="CDD" id="cd01949">
    <property type="entry name" value="GGDEF"/>
    <property type="match status" value="1"/>
</dbReference>
<dbReference type="Gene3D" id="3.20.20.450">
    <property type="entry name" value="EAL domain"/>
    <property type="match status" value="1"/>
</dbReference>
<dbReference type="Proteomes" id="UP001209318">
    <property type="component" value="Unassembled WGS sequence"/>
</dbReference>
<dbReference type="InterPro" id="IPR035965">
    <property type="entry name" value="PAS-like_dom_sf"/>
</dbReference>
<dbReference type="Gene3D" id="3.30.70.270">
    <property type="match status" value="1"/>
</dbReference>
<name>A0AAE3IX22_9BACI</name>
<dbReference type="SUPFAM" id="SSF55073">
    <property type="entry name" value="Nucleotide cyclase"/>
    <property type="match status" value="1"/>
</dbReference>
<dbReference type="CDD" id="cd01948">
    <property type="entry name" value="EAL"/>
    <property type="match status" value="1"/>
</dbReference>
<dbReference type="SUPFAM" id="SSF55785">
    <property type="entry name" value="PYP-like sensor domain (PAS domain)"/>
    <property type="match status" value="3"/>
</dbReference>
<dbReference type="PROSITE" id="PS50113">
    <property type="entry name" value="PAC"/>
    <property type="match status" value="1"/>
</dbReference>
<dbReference type="InterPro" id="IPR000160">
    <property type="entry name" value="GGDEF_dom"/>
</dbReference>
<dbReference type="CDD" id="cd00130">
    <property type="entry name" value="PAS"/>
    <property type="match status" value="2"/>
</dbReference>
<feature type="domain" description="EAL" evidence="3">
    <location>
        <begin position="678"/>
        <end position="932"/>
    </location>
</feature>
<feature type="domain" description="PAS" evidence="1">
    <location>
        <begin position="145"/>
        <end position="179"/>
    </location>
</feature>
<protein>
    <submittedName>
        <fullName evidence="5">EAL domain-containing protein</fullName>
    </submittedName>
</protein>
<comment type="caution">
    <text evidence="5">The sequence shown here is derived from an EMBL/GenBank/DDBJ whole genome shotgun (WGS) entry which is preliminary data.</text>
</comment>
<dbReference type="InterPro" id="IPR001633">
    <property type="entry name" value="EAL_dom"/>
</dbReference>
<evidence type="ECO:0000313" key="6">
    <source>
        <dbReference type="Proteomes" id="UP001209318"/>
    </source>
</evidence>
<dbReference type="InterPro" id="IPR052155">
    <property type="entry name" value="Biofilm_reg_signaling"/>
</dbReference>
<dbReference type="Pfam" id="PF00990">
    <property type="entry name" value="GGDEF"/>
    <property type="match status" value="1"/>
</dbReference>
<reference evidence="5" key="1">
    <citation type="submission" date="2022-10" db="EMBL/GenBank/DDBJ databases">
        <title>Description of Fervidibacillus gen. nov. in the family Fervidibacillaceae fam. nov. with two species, Fervidibacillus albus sp. nov., and Fervidibacillus halotolerans sp. nov., isolated from tidal flat sediments.</title>
        <authorList>
            <person name="Kwon K.K."/>
            <person name="Yang S.-H."/>
        </authorList>
    </citation>
    <scope>NUCLEOTIDE SEQUENCE</scope>
    <source>
        <strain evidence="5">JCM 19140</strain>
    </source>
</reference>
<gene>
    <name evidence="5" type="ORF">OEV98_15555</name>
</gene>
<proteinExistence type="predicted"/>
<dbReference type="PANTHER" id="PTHR44757">
    <property type="entry name" value="DIGUANYLATE CYCLASE DGCP"/>
    <property type="match status" value="1"/>
</dbReference>
<accession>A0AAE3IX22</accession>
<dbReference type="InterPro" id="IPR013767">
    <property type="entry name" value="PAS_fold"/>
</dbReference>
<evidence type="ECO:0000259" key="3">
    <source>
        <dbReference type="PROSITE" id="PS50883"/>
    </source>
</evidence>
<evidence type="ECO:0000259" key="1">
    <source>
        <dbReference type="PROSITE" id="PS50112"/>
    </source>
</evidence>
<dbReference type="InterPro" id="IPR043128">
    <property type="entry name" value="Rev_trsase/Diguanyl_cyclase"/>
</dbReference>
<dbReference type="SMART" id="SM00052">
    <property type="entry name" value="EAL"/>
    <property type="match status" value="1"/>
</dbReference>
<dbReference type="RefSeq" id="WP_263074278.1">
    <property type="nucleotide sequence ID" value="NZ_JAOUSF010000005.1"/>
</dbReference>
<dbReference type="Pfam" id="PF00563">
    <property type="entry name" value="EAL"/>
    <property type="match status" value="1"/>
</dbReference>
<dbReference type="InterPro" id="IPR029787">
    <property type="entry name" value="Nucleotide_cyclase"/>
</dbReference>